<proteinExistence type="predicted"/>
<feature type="transmembrane region" description="Helical" evidence="1">
    <location>
        <begin position="318"/>
        <end position="335"/>
    </location>
</feature>
<feature type="transmembrane region" description="Helical" evidence="1">
    <location>
        <begin position="396"/>
        <end position="420"/>
    </location>
</feature>
<evidence type="ECO:0000313" key="2">
    <source>
        <dbReference type="EMBL" id="BAJ47102.1"/>
    </source>
</evidence>
<organism evidence="2 4">
    <name type="scientific">Caldiarchaeum subterraneum</name>
    <dbReference type="NCBI Taxonomy" id="311458"/>
    <lineage>
        <taxon>Archaea</taxon>
        <taxon>Nitrososphaerota</taxon>
        <taxon>Candidatus Caldarchaeales</taxon>
        <taxon>Candidatus Caldarchaeaceae</taxon>
        <taxon>Candidatus Caldarchaeum</taxon>
    </lineage>
</organism>
<accession>E6N483</accession>
<gene>
    <name evidence="3" type="ORF">CSUB_C0067</name>
    <name evidence="2" type="ORF">HGMM_F25E12C23</name>
</gene>
<feature type="transmembrane region" description="Helical" evidence="1">
    <location>
        <begin position="216"/>
        <end position="235"/>
    </location>
</feature>
<sequence>MLYGLLPLIIFILLVAAAALGLLLIGRRRPGLGGSYSMLYLYLVFASYFFSSFSTLGAVAGLFLATALLTPWLTRLGLRFQKPLIPQLASTTLLLTLIIRPLNGEGLEFPILVVFAVALVSHTLLYERMGPVIAQAVSASAVLGLLAALTTISFPAESTSLTLAILLLATASAGVKTVSTFPQAFTAVAAAVLLFIVLGIFLSPLSETQPSISTELGPEALLIIPAAFAALSPTLSGNGGRFGDAVMVSAAAGLAMYSAVFHTGLANLLTPLTGLPTVDASAALIRRVLQVIALAAAVGVVGEAVKTTYGVKLLRGKAPYQLLPMSSIVLALAAATSNAPLTSLVTGLGAVNIIAISTLFTDGGWRRKLYSGLLLVLGLNFAAAAVLQMVRISTDLFALLALLPAALVAASAVHGLWMFAKKSEGLASLKA</sequence>
<feature type="transmembrane region" description="Helical" evidence="1">
    <location>
        <begin position="372"/>
        <end position="390"/>
    </location>
</feature>
<feature type="transmembrane region" description="Helical" evidence="1">
    <location>
        <begin position="133"/>
        <end position="154"/>
    </location>
</feature>
<evidence type="ECO:0000313" key="4">
    <source>
        <dbReference type="Proteomes" id="UP000008120"/>
    </source>
</evidence>
<dbReference type="BioCyc" id="CCAL311458:G131R-66-MONOMER"/>
<keyword evidence="1" id="KW-1133">Transmembrane helix</keyword>
<name>E6N483_CALS0</name>
<feature type="transmembrane region" description="Helical" evidence="1">
    <location>
        <begin position="160"/>
        <end position="178"/>
    </location>
</feature>
<feature type="transmembrane region" description="Helical" evidence="1">
    <location>
        <begin position="185"/>
        <end position="204"/>
    </location>
</feature>
<dbReference type="EMBL" id="BA000048">
    <property type="protein sequence ID" value="BAJ49931.1"/>
    <property type="molecule type" value="Genomic_DNA"/>
</dbReference>
<keyword evidence="1" id="KW-0812">Transmembrane</keyword>
<evidence type="ECO:0000256" key="1">
    <source>
        <dbReference type="SAM" id="Phobius"/>
    </source>
</evidence>
<feature type="transmembrane region" description="Helical" evidence="1">
    <location>
        <begin position="32"/>
        <end position="50"/>
    </location>
</feature>
<evidence type="ECO:0000313" key="3">
    <source>
        <dbReference type="EMBL" id="BAJ49931.1"/>
    </source>
</evidence>
<keyword evidence="1" id="KW-0472">Membrane</keyword>
<dbReference type="EMBL" id="AP011827">
    <property type="protein sequence ID" value="BAJ47102.1"/>
    <property type="molecule type" value="Genomic_DNA"/>
</dbReference>
<feature type="transmembrane region" description="Helical" evidence="1">
    <location>
        <begin position="6"/>
        <end position="25"/>
    </location>
</feature>
<protein>
    <submittedName>
        <fullName evidence="2">Uncharacterized protein</fullName>
    </submittedName>
</protein>
<dbReference type="AlphaFoldDB" id="E6N483"/>
<dbReference type="Proteomes" id="UP000008120">
    <property type="component" value="Chromosome"/>
</dbReference>
<feature type="transmembrane region" description="Helical" evidence="1">
    <location>
        <begin position="341"/>
        <end position="360"/>
    </location>
</feature>
<feature type="transmembrane region" description="Helical" evidence="1">
    <location>
        <begin position="109"/>
        <end position="126"/>
    </location>
</feature>
<reference evidence="2 4" key="2">
    <citation type="journal article" date="2011" name="Nucleic Acids Res.">
        <title>Insights into the evolution of Archaea and eukaryotic protein modifier systems revealed by the genome of a novel archaeal group.</title>
        <authorList>
            <person name="Nunoura T."/>
            <person name="Takaki Y."/>
            <person name="Kakuta J."/>
            <person name="Nishi S."/>
            <person name="Sugahara J."/>
            <person name="Kazama H."/>
            <person name="Chee G."/>
            <person name="Hattori M."/>
            <person name="Kanai A."/>
            <person name="Atomi H."/>
            <person name="Takai K."/>
            <person name="Takami H."/>
        </authorList>
    </citation>
    <scope>NUCLEOTIDE SEQUENCE [LARGE SCALE GENOMIC DNA]</scope>
</reference>
<dbReference type="KEGG" id="csu:CSUB_C0067"/>
<reference evidence="2 4" key="1">
    <citation type="journal article" date="2005" name="Environ. Microbiol.">
        <title>Genetic and functional properties of uncultivated thermophilic crenarchaeotes from a subsurface gold mine as revealed by analysis of genome fragments.</title>
        <authorList>
            <person name="Nunoura T."/>
            <person name="Hirayama H."/>
            <person name="Takami H."/>
            <person name="Oida H."/>
            <person name="Nishi S."/>
            <person name="Shimamura S."/>
            <person name="Suzuki Y."/>
            <person name="Inagaki F."/>
            <person name="Takai K."/>
            <person name="Nealson K.H."/>
            <person name="Horikoshi K."/>
        </authorList>
    </citation>
    <scope>NUCLEOTIDE SEQUENCE [LARGE SCALE GENOMIC DNA]</scope>
</reference>
<dbReference type="STRING" id="311458.CSUB_C0067"/>
<feature type="transmembrane region" description="Helical" evidence="1">
    <location>
        <begin position="288"/>
        <end position="306"/>
    </location>
</feature>
<feature type="transmembrane region" description="Helical" evidence="1">
    <location>
        <begin position="247"/>
        <end position="268"/>
    </location>
</feature>